<evidence type="ECO:0000256" key="15">
    <source>
        <dbReference type="ARBA" id="ARBA00039050"/>
    </source>
</evidence>
<evidence type="ECO:0000313" key="21">
    <source>
        <dbReference type="Proteomes" id="UP001386437"/>
    </source>
</evidence>
<evidence type="ECO:0000256" key="2">
    <source>
        <dbReference type="ARBA" id="ARBA00004533"/>
    </source>
</evidence>
<evidence type="ECO:0000256" key="5">
    <source>
        <dbReference type="ARBA" id="ARBA00022475"/>
    </source>
</evidence>
<dbReference type="SMART" id="SM00382">
    <property type="entry name" value="AAA"/>
    <property type="match status" value="2"/>
</dbReference>
<feature type="region of interest" description="Disordered" evidence="18">
    <location>
        <begin position="313"/>
        <end position="338"/>
    </location>
</feature>
<evidence type="ECO:0000256" key="1">
    <source>
        <dbReference type="ARBA" id="ARBA00004170"/>
    </source>
</evidence>
<dbReference type="InterPro" id="IPR003439">
    <property type="entry name" value="ABC_transporter-like_ATP-bd"/>
</dbReference>
<dbReference type="PANTHER" id="PTHR43776">
    <property type="entry name" value="TRANSPORT ATP-BINDING PROTEIN"/>
    <property type="match status" value="1"/>
</dbReference>
<evidence type="ECO:0000256" key="3">
    <source>
        <dbReference type="ARBA" id="ARBA00011469"/>
    </source>
</evidence>
<evidence type="ECO:0000256" key="13">
    <source>
        <dbReference type="ARBA" id="ARBA00037530"/>
    </source>
</evidence>
<accession>A0ABU8IWY2</accession>
<dbReference type="NCBIfam" id="NF007739">
    <property type="entry name" value="PRK10419.1"/>
    <property type="match status" value="2"/>
</dbReference>
<comment type="caution">
    <text evidence="20">The sequence shown here is derived from an EMBL/GenBank/DDBJ whole genome shotgun (WGS) entry which is preliminary data.</text>
</comment>
<evidence type="ECO:0000256" key="14">
    <source>
        <dbReference type="ARBA" id="ARBA00038416"/>
    </source>
</evidence>
<keyword evidence="7" id="KW-0677">Repeat</keyword>
<keyword evidence="5" id="KW-1003">Cell membrane</keyword>
<feature type="region of interest" description="Disordered" evidence="18">
    <location>
        <begin position="1"/>
        <end position="21"/>
    </location>
</feature>
<gene>
    <name evidence="20" type="ORF">H3V53_21945</name>
</gene>
<dbReference type="Pfam" id="PF00005">
    <property type="entry name" value="ABC_tran"/>
    <property type="match status" value="2"/>
</dbReference>
<protein>
    <recommendedName>
        <fullName evidence="16">Glutathione import ATP-binding protein GsiA</fullName>
        <ecNumber evidence="15">7.4.2.10</ecNumber>
    </recommendedName>
</protein>
<dbReference type="Proteomes" id="UP001386437">
    <property type="component" value="Unassembled WGS sequence"/>
</dbReference>
<dbReference type="InterPro" id="IPR017871">
    <property type="entry name" value="ABC_transporter-like_CS"/>
</dbReference>
<comment type="subunit">
    <text evidence="3">The complex is composed of two ATP-binding proteins (GsiA), two transmembrane proteins (GsiC and GsiD) and a solute-binding protein (GsiB).</text>
</comment>
<evidence type="ECO:0000256" key="17">
    <source>
        <dbReference type="ARBA" id="ARBA00047640"/>
    </source>
</evidence>
<evidence type="ECO:0000256" key="9">
    <source>
        <dbReference type="ARBA" id="ARBA00022801"/>
    </source>
</evidence>
<comment type="subcellular location">
    <subcellularLocation>
        <location evidence="2">Cell inner membrane</location>
    </subcellularLocation>
    <subcellularLocation>
        <location evidence="1">Membrane</location>
        <topology evidence="1">Peripheral membrane protein</topology>
    </subcellularLocation>
</comment>
<feature type="compositionally biased region" description="Basic and acidic residues" evidence="18">
    <location>
        <begin position="321"/>
        <end position="333"/>
    </location>
</feature>
<dbReference type="PANTHER" id="PTHR43776:SF15">
    <property type="entry name" value="GLUTATHIONE IMPORT ATP-BINDING PROTEIN GSIA"/>
    <property type="match status" value="1"/>
</dbReference>
<keyword evidence="6" id="KW-0997">Cell inner membrane</keyword>
<comment type="catalytic activity">
    <reaction evidence="17">
        <text>glutathione(out) + ATP + H2O = glutathione(in) + ADP + phosphate + H(+)</text>
        <dbReference type="Rhea" id="RHEA:29791"/>
        <dbReference type="ChEBI" id="CHEBI:15377"/>
        <dbReference type="ChEBI" id="CHEBI:15378"/>
        <dbReference type="ChEBI" id="CHEBI:30616"/>
        <dbReference type="ChEBI" id="CHEBI:43474"/>
        <dbReference type="ChEBI" id="CHEBI:57925"/>
        <dbReference type="ChEBI" id="CHEBI:456216"/>
        <dbReference type="EC" id="7.4.2.10"/>
    </reaction>
</comment>
<dbReference type="PROSITE" id="PS50893">
    <property type="entry name" value="ABC_TRANSPORTER_2"/>
    <property type="match status" value="2"/>
</dbReference>
<evidence type="ECO:0000256" key="7">
    <source>
        <dbReference type="ARBA" id="ARBA00022737"/>
    </source>
</evidence>
<dbReference type="CDD" id="cd03257">
    <property type="entry name" value="ABC_NikE_OppD_transporters"/>
    <property type="match status" value="2"/>
</dbReference>
<keyword evidence="12" id="KW-0472">Membrane</keyword>
<comment type="function">
    <text evidence="13">Part of the ABC transporter complex GsiABCD involved in glutathione import. Responsible for energy coupling to the transport system.</text>
</comment>
<evidence type="ECO:0000256" key="11">
    <source>
        <dbReference type="ARBA" id="ARBA00022967"/>
    </source>
</evidence>
<dbReference type="InterPro" id="IPR027417">
    <property type="entry name" value="P-loop_NTPase"/>
</dbReference>
<dbReference type="EC" id="7.4.2.10" evidence="15"/>
<evidence type="ECO:0000256" key="12">
    <source>
        <dbReference type="ARBA" id="ARBA00023136"/>
    </source>
</evidence>
<comment type="similarity">
    <text evidence="14">Belongs to the ABC transporter superfamily. Glutathione importer (TC 3.A.1.5.11) family.</text>
</comment>
<evidence type="ECO:0000313" key="20">
    <source>
        <dbReference type="EMBL" id="MEI5999768.1"/>
    </source>
</evidence>
<dbReference type="InterPro" id="IPR003593">
    <property type="entry name" value="AAA+_ATPase"/>
</dbReference>
<evidence type="ECO:0000256" key="8">
    <source>
        <dbReference type="ARBA" id="ARBA00022741"/>
    </source>
</evidence>
<proteinExistence type="inferred from homology"/>
<feature type="domain" description="ABC transporter" evidence="19">
    <location>
        <begin position="28"/>
        <end position="282"/>
    </location>
</feature>
<dbReference type="EMBL" id="JACFYJ010000038">
    <property type="protein sequence ID" value="MEI5999768.1"/>
    <property type="molecule type" value="Genomic_DNA"/>
</dbReference>
<evidence type="ECO:0000256" key="4">
    <source>
        <dbReference type="ARBA" id="ARBA00022448"/>
    </source>
</evidence>
<dbReference type="SUPFAM" id="SSF52540">
    <property type="entry name" value="P-loop containing nucleoside triphosphate hydrolases"/>
    <property type="match status" value="2"/>
</dbReference>
<keyword evidence="21" id="KW-1185">Reference proteome</keyword>
<evidence type="ECO:0000256" key="18">
    <source>
        <dbReference type="SAM" id="MobiDB-lite"/>
    </source>
</evidence>
<dbReference type="PROSITE" id="PS00211">
    <property type="entry name" value="ABC_TRANSPORTER_1"/>
    <property type="match status" value="2"/>
</dbReference>
<evidence type="ECO:0000256" key="16">
    <source>
        <dbReference type="ARBA" id="ARBA00041187"/>
    </source>
</evidence>
<name>A0ABU8IWY2_9BURK</name>
<dbReference type="InterPro" id="IPR013563">
    <property type="entry name" value="Oligopep_ABC_C"/>
</dbReference>
<sequence>MPGETIVPNTPDKTRPLDNLPPQCVVDIDRLTVSFRRGDSTFNAVRDLSLSVDRGETLAIVGELGSGKSVTSLALMRLVEHGGGRIANGSIAFRRRNGSVLDLARASQATMRSVRGADIAMIFQEPMTSLNPVFTVGDQIGEAIALHQNMNRSEARAQTLRLLDLVRIPEARRVAARYPHQLSGGMRQRVMIAMALSCKPSLLIADEPTTALDVTIQAQILQLIRGLQDEMNMGVIFITHDMGVVAEVADRVLVMYRGEKVEEGESARLFAAPAHPYTKALLAAVPKLGSMQGTNAPAKFHLLTLDGEHAHTSHTSHAARAVHDDAAHGDAAHGDAAQYQPAQPVLRVRDLVTRFPVRSGLFGKLTGRVHAVERVSFDLHAGETLALVGESGCGKSTTGRSLLRLVESQSGSIEFDGKDISSLSGPSLQALRRDIQFIFQDPFASLNPRLTVGFSIMEPLLVHNVASGKEAQDRVAWLLDKVGLPADAARRYPHEFSGGQRQRIAIARALALNPKVVIADESVSALDVSVQAQIVNLMLDLQRELGVAYLFISHDMAVVERISHRVAVMYLGQIVEIGPRRAVFESPQHPYTKKLMGAVPVADPARRHAKRVLAADELPSPIRALDDEPAVAPLVAVGPDHFVAAHRIGGAY</sequence>
<keyword evidence="4" id="KW-0813">Transport</keyword>
<evidence type="ECO:0000256" key="10">
    <source>
        <dbReference type="ARBA" id="ARBA00022840"/>
    </source>
</evidence>
<dbReference type="GO" id="GO:0005524">
    <property type="term" value="F:ATP binding"/>
    <property type="evidence" value="ECO:0007669"/>
    <property type="project" value="UniProtKB-KW"/>
</dbReference>
<evidence type="ECO:0000256" key="6">
    <source>
        <dbReference type="ARBA" id="ARBA00022519"/>
    </source>
</evidence>
<reference evidence="20 21" key="1">
    <citation type="journal article" date="2022" name="Arch. Microbiol.">
        <title>Paraburkholderia bengalensis sp. nov. isolated from roots of Oryza sativa, IR64.</title>
        <authorList>
            <person name="Nag P."/>
            <person name="Mondal N."/>
            <person name="Sarkar J."/>
            <person name="Das S."/>
        </authorList>
    </citation>
    <scope>NUCLEOTIDE SEQUENCE [LARGE SCALE GENOMIC DNA]</scope>
    <source>
        <strain evidence="20 21">IR64_4_BI</strain>
    </source>
</reference>
<dbReference type="Gene3D" id="3.40.50.300">
    <property type="entry name" value="P-loop containing nucleotide triphosphate hydrolases"/>
    <property type="match status" value="2"/>
</dbReference>
<evidence type="ECO:0000259" key="19">
    <source>
        <dbReference type="PROSITE" id="PS50893"/>
    </source>
</evidence>
<dbReference type="Pfam" id="PF08352">
    <property type="entry name" value="oligo_HPY"/>
    <property type="match status" value="2"/>
</dbReference>
<feature type="domain" description="ABC transporter" evidence="19">
    <location>
        <begin position="346"/>
        <end position="596"/>
    </location>
</feature>
<keyword evidence="11" id="KW-1278">Translocase</keyword>
<keyword evidence="10 20" id="KW-0067">ATP-binding</keyword>
<dbReference type="NCBIfam" id="NF008453">
    <property type="entry name" value="PRK11308.1"/>
    <property type="match status" value="2"/>
</dbReference>
<dbReference type="InterPro" id="IPR050319">
    <property type="entry name" value="ABC_transp_ATP-bind"/>
</dbReference>
<keyword evidence="8" id="KW-0547">Nucleotide-binding</keyword>
<dbReference type="RefSeq" id="WP_336599772.1">
    <property type="nucleotide sequence ID" value="NZ_JACFYJ010000038.1"/>
</dbReference>
<keyword evidence="9" id="KW-0378">Hydrolase</keyword>
<organism evidence="20 21">
    <name type="scientific">Paraburkholderia bengalensis</name>
    <dbReference type="NCBI Taxonomy" id="2747562"/>
    <lineage>
        <taxon>Bacteria</taxon>
        <taxon>Pseudomonadati</taxon>
        <taxon>Pseudomonadota</taxon>
        <taxon>Betaproteobacteria</taxon>
        <taxon>Burkholderiales</taxon>
        <taxon>Burkholderiaceae</taxon>
        <taxon>Paraburkholderia</taxon>
    </lineage>
</organism>